<proteinExistence type="predicted"/>
<sequence>MDNRKGKNNVDESRTEIGSHLKPIDVDVEEDMGLTVRTSRQNNNDPSETQRIGPSNRVIGNDSGRKRSNNASICNSLTGEDQKRKRNNNASISNVNQPHISSLFLSQMGASPANICKPVPYSLCPPRFRFPLNPTSAQAPPFKSQPRPGLASQPAVEPSQGVGYQQFAPVRATTSRSLRPLPTHPWLCSLQPGSGQQQQLGVVSRTNRSEVESQPRPSSTSQPAFKPSQGLGYQQLAPVRATGPRIPRPIINPSQGLGYQQLAPVRATAPKSLRPIINPTQVTGSHRVSNIRKTGASTSLIHSGSGRQVQQAPLQMVMGDSLEDEAAILADFKSGLSIEDEIDMLKAYQGHLVQLLKGVNAPDVRMNQKSLIDTTGRISKLEAKLHNVNSKKGKLGNVNFQDGRKEAGNLKRQGCLGNTQDAKERFRLDLNKEPTESDKT</sequence>
<feature type="region of interest" description="Disordered" evidence="1">
    <location>
        <begin position="134"/>
        <end position="162"/>
    </location>
</feature>
<evidence type="ECO:0000313" key="2">
    <source>
        <dbReference type="Proteomes" id="UP000813463"/>
    </source>
</evidence>
<dbReference type="Proteomes" id="UP000813463">
    <property type="component" value="Chromosome 4"/>
</dbReference>
<dbReference type="AlphaFoldDB" id="A0A9R0JX47"/>
<feature type="compositionally biased region" description="Polar residues" evidence="1">
    <location>
        <begin position="69"/>
        <end position="79"/>
    </location>
</feature>
<evidence type="ECO:0000313" key="3">
    <source>
        <dbReference type="RefSeq" id="XP_021850330.1"/>
    </source>
</evidence>
<protein>
    <submittedName>
        <fullName evidence="3">Uncharacterized protein</fullName>
    </submittedName>
</protein>
<reference evidence="3" key="2">
    <citation type="submission" date="2025-08" db="UniProtKB">
        <authorList>
            <consortium name="RefSeq"/>
        </authorList>
    </citation>
    <scope>IDENTIFICATION</scope>
    <source>
        <tissue evidence="3">Leaf</tissue>
    </source>
</reference>
<feature type="compositionally biased region" description="Polar residues" evidence="1">
    <location>
        <begin position="36"/>
        <end position="53"/>
    </location>
</feature>
<reference evidence="2" key="1">
    <citation type="journal article" date="2021" name="Nat. Commun.">
        <title>Genomic analyses provide insights into spinach domestication and the genetic basis of agronomic traits.</title>
        <authorList>
            <person name="Cai X."/>
            <person name="Sun X."/>
            <person name="Xu C."/>
            <person name="Sun H."/>
            <person name="Wang X."/>
            <person name="Ge C."/>
            <person name="Zhang Z."/>
            <person name="Wang Q."/>
            <person name="Fei Z."/>
            <person name="Jiao C."/>
            <person name="Wang Q."/>
        </authorList>
    </citation>
    <scope>NUCLEOTIDE SEQUENCE [LARGE SCALE GENOMIC DNA]</scope>
    <source>
        <strain evidence="2">cv. Varoflay</strain>
    </source>
</reference>
<feature type="compositionally biased region" description="Basic and acidic residues" evidence="1">
    <location>
        <begin position="1"/>
        <end position="25"/>
    </location>
</feature>
<accession>A0A9R0JX47</accession>
<dbReference type="RefSeq" id="XP_021850330.1">
    <property type="nucleotide sequence ID" value="XM_021994638.2"/>
</dbReference>
<evidence type="ECO:0000256" key="1">
    <source>
        <dbReference type="SAM" id="MobiDB-lite"/>
    </source>
</evidence>
<feature type="compositionally biased region" description="Low complexity" evidence="1">
    <location>
        <begin position="189"/>
        <end position="204"/>
    </location>
</feature>
<feature type="region of interest" description="Disordered" evidence="1">
    <location>
        <begin position="184"/>
        <end position="230"/>
    </location>
</feature>
<dbReference type="KEGG" id="soe:110789917"/>
<organism evidence="2 3">
    <name type="scientific">Spinacia oleracea</name>
    <name type="common">Spinach</name>
    <dbReference type="NCBI Taxonomy" id="3562"/>
    <lineage>
        <taxon>Eukaryota</taxon>
        <taxon>Viridiplantae</taxon>
        <taxon>Streptophyta</taxon>
        <taxon>Embryophyta</taxon>
        <taxon>Tracheophyta</taxon>
        <taxon>Spermatophyta</taxon>
        <taxon>Magnoliopsida</taxon>
        <taxon>eudicotyledons</taxon>
        <taxon>Gunneridae</taxon>
        <taxon>Pentapetalae</taxon>
        <taxon>Caryophyllales</taxon>
        <taxon>Chenopodiaceae</taxon>
        <taxon>Chenopodioideae</taxon>
        <taxon>Anserineae</taxon>
        <taxon>Spinacia</taxon>
    </lineage>
</organism>
<dbReference type="GeneID" id="110789917"/>
<feature type="region of interest" description="Disordered" evidence="1">
    <location>
        <begin position="1"/>
        <end position="94"/>
    </location>
</feature>
<name>A0A9R0JX47_SPIOL</name>
<keyword evidence="2" id="KW-1185">Reference proteome</keyword>
<gene>
    <name evidence="3" type="primary">LOC110789917</name>
</gene>